<dbReference type="PANTHER" id="PTHR33156:SF59">
    <property type="entry name" value="PROTEIN NUCLEAR FUSION DEFECTIVE 6, CHLOROPLASTIC_MITOCHONDRIAL-LIKE"/>
    <property type="match status" value="1"/>
</dbReference>
<proteinExistence type="predicted"/>
<evidence type="ECO:0008006" key="4">
    <source>
        <dbReference type="Google" id="ProtNLM"/>
    </source>
</evidence>
<dbReference type="GO" id="GO:0005739">
    <property type="term" value="C:mitochondrion"/>
    <property type="evidence" value="ECO:0007669"/>
    <property type="project" value="TreeGrafter"/>
</dbReference>
<protein>
    <recommendedName>
        <fullName evidence="4">Protein NUCLEAR FUSION DEFECTIVE 6, chloroplastic/mitochondrial-like</fullName>
    </recommendedName>
</protein>
<name>A0AAP0C1N7_9ASPA</name>
<sequence>MAAATAFRSVFRSSSARNVSMRFPGKNCTSRSPLRPPKFSSASPRFLRRSSATCFCLDSLLPMHTATSSALMISLLSVSVRHGYLSEGITVHIQMPFSGGHFRV</sequence>
<gene>
    <name evidence="2" type="ORF">KSP39_PZI001463</name>
</gene>
<evidence type="ECO:0000313" key="2">
    <source>
        <dbReference type="EMBL" id="KAK8956767.1"/>
    </source>
</evidence>
<evidence type="ECO:0000313" key="3">
    <source>
        <dbReference type="Proteomes" id="UP001418222"/>
    </source>
</evidence>
<comment type="caution">
    <text evidence="2">The sequence shown here is derived from an EMBL/GenBank/DDBJ whole genome shotgun (WGS) entry which is preliminary data.</text>
</comment>
<feature type="region of interest" description="Disordered" evidence="1">
    <location>
        <begin position="20"/>
        <end position="43"/>
    </location>
</feature>
<evidence type="ECO:0000256" key="1">
    <source>
        <dbReference type="SAM" id="MobiDB-lite"/>
    </source>
</evidence>
<dbReference type="EMBL" id="JBBWWQ010000001">
    <property type="protein sequence ID" value="KAK8956767.1"/>
    <property type="molecule type" value="Genomic_DNA"/>
</dbReference>
<dbReference type="InterPro" id="IPR043459">
    <property type="entry name" value="NFD6/NOXY2-like"/>
</dbReference>
<dbReference type="PANTHER" id="PTHR33156">
    <property type="entry name" value="OS02G0230000 PROTEIN"/>
    <property type="match status" value="1"/>
</dbReference>
<accession>A0AAP0C1N7</accession>
<reference evidence="2 3" key="1">
    <citation type="journal article" date="2022" name="Nat. Plants">
        <title>Genomes of leafy and leafless Platanthera orchids illuminate the evolution of mycoheterotrophy.</title>
        <authorList>
            <person name="Li M.H."/>
            <person name="Liu K.W."/>
            <person name="Li Z."/>
            <person name="Lu H.C."/>
            <person name="Ye Q.L."/>
            <person name="Zhang D."/>
            <person name="Wang J.Y."/>
            <person name="Li Y.F."/>
            <person name="Zhong Z.M."/>
            <person name="Liu X."/>
            <person name="Yu X."/>
            <person name="Liu D.K."/>
            <person name="Tu X.D."/>
            <person name="Liu B."/>
            <person name="Hao Y."/>
            <person name="Liao X.Y."/>
            <person name="Jiang Y.T."/>
            <person name="Sun W.H."/>
            <person name="Chen J."/>
            <person name="Chen Y.Q."/>
            <person name="Ai Y."/>
            <person name="Zhai J.W."/>
            <person name="Wu S.S."/>
            <person name="Zhou Z."/>
            <person name="Hsiao Y.Y."/>
            <person name="Wu W.L."/>
            <person name="Chen Y.Y."/>
            <person name="Lin Y.F."/>
            <person name="Hsu J.L."/>
            <person name="Li C.Y."/>
            <person name="Wang Z.W."/>
            <person name="Zhao X."/>
            <person name="Zhong W.Y."/>
            <person name="Ma X.K."/>
            <person name="Ma L."/>
            <person name="Huang J."/>
            <person name="Chen G.Z."/>
            <person name="Huang M.Z."/>
            <person name="Huang L."/>
            <person name="Peng D.H."/>
            <person name="Luo Y.B."/>
            <person name="Zou S.Q."/>
            <person name="Chen S.P."/>
            <person name="Lan S."/>
            <person name="Tsai W.C."/>
            <person name="Van de Peer Y."/>
            <person name="Liu Z.J."/>
        </authorList>
    </citation>
    <scope>NUCLEOTIDE SEQUENCE [LARGE SCALE GENOMIC DNA]</scope>
    <source>
        <strain evidence="2">Lor287</strain>
    </source>
</reference>
<dbReference type="AlphaFoldDB" id="A0AAP0C1N7"/>
<organism evidence="2 3">
    <name type="scientific">Platanthera zijinensis</name>
    <dbReference type="NCBI Taxonomy" id="2320716"/>
    <lineage>
        <taxon>Eukaryota</taxon>
        <taxon>Viridiplantae</taxon>
        <taxon>Streptophyta</taxon>
        <taxon>Embryophyta</taxon>
        <taxon>Tracheophyta</taxon>
        <taxon>Spermatophyta</taxon>
        <taxon>Magnoliopsida</taxon>
        <taxon>Liliopsida</taxon>
        <taxon>Asparagales</taxon>
        <taxon>Orchidaceae</taxon>
        <taxon>Orchidoideae</taxon>
        <taxon>Orchideae</taxon>
        <taxon>Orchidinae</taxon>
        <taxon>Platanthera</taxon>
    </lineage>
</organism>
<dbReference type="Proteomes" id="UP001418222">
    <property type="component" value="Unassembled WGS sequence"/>
</dbReference>
<keyword evidence="3" id="KW-1185">Reference proteome</keyword>